<evidence type="ECO:0000256" key="1">
    <source>
        <dbReference type="SAM" id="SignalP"/>
    </source>
</evidence>
<evidence type="ECO:0000313" key="2">
    <source>
        <dbReference type="EMBL" id="TWR31635.1"/>
    </source>
</evidence>
<keyword evidence="3" id="KW-1185">Reference proteome</keyword>
<protein>
    <submittedName>
        <fullName evidence="2">Uncharacterized protein</fullName>
    </submittedName>
</protein>
<proteinExistence type="predicted"/>
<dbReference type="RefSeq" id="WP_146380533.1">
    <property type="nucleotide sequence ID" value="NZ_VOEJ01000001.1"/>
</dbReference>
<name>A0A563UJV1_9SPHI</name>
<gene>
    <name evidence="2" type="ORF">FPZ43_03955</name>
</gene>
<organism evidence="2 3">
    <name type="scientific">Mucilaginibacter pallidiroseus</name>
    <dbReference type="NCBI Taxonomy" id="2599295"/>
    <lineage>
        <taxon>Bacteria</taxon>
        <taxon>Pseudomonadati</taxon>
        <taxon>Bacteroidota</taxon>
        <taxon>Sphingobacteriia</taxon>
        <taxon>Sphingobacteriales</taxon>
        <taxon>Sphingobacteriaceae</taxon>
        <taxon>Mucilaginibacter</taxon>
    </lineage>
</organism>
<sequence length="211" mass="23288">MRLFLFVLFILLSGTALYAQPSGYKWAPGKLYHTSGEVFTGEVAWSPTTSAEQDGVYFRRSNDLEPIPVAADRLLSFTMDADSFVVSRNQDLQNAILLVDVNGPVKVYTRQTKRKGLPMMVNTGGMAGAVGVGIGLGGLVGGGTKRVYYYGNDANNITKLSKKQFIEVMSNAMADKPKVVDKIKDKTYKYGDMKELLEFYRTGQQPKQVGY</sequence>
<dbReference type="OrthoDB" id="799509at2"/>
<dbReference type="EMBL" id="VOEJ01000001">
    <property type="protein sequence ID" value="TWR31635.1"/>
    <property type="molecule type" value="Genomic_DNA"/>
</dbReference>
<accession>A0A563UJV1</accession>
<keyword evidence="1" id="KW-0732">Signal</keyword>
<feature type="signal peptide" evidence="1">
    <location>
        <begin position="1"/>
        <end position="19"/>
    </location>
</feature>
<dbReference type="Proteomes" id="UP000320042">
    <property type="component" value="Unassembled WGS sequence"/>
</dbReference>
<dbReference type="AlphaFoldDB" id="A0A563UJV1"/>
<evidence type="ECO:0000313" key="3">
    <source>
        <dbReference type="Proteomes" id="UP000320042"/>
    </source>
</evidence>
<comment type="caution">
    <text evidence="2">The sequence shown here is derived from an EMBL/GenBank/DDBJ whole genome shotgun (WGS) entry which is preliminary data.</text>
</comment>
<feature type="chain" id="PRO_5022124475" evidence="1">
    <location>
        <begin position="20"/>
        <end position="211"/>
    </location>
</feature>
<reference evidence="2 3" key="1">
    <citation type="submission" date="2019-07" db="EMBL/GenBank/DDBJ databases">
        <authorList>
            <person name="Kim J."/>
        </authorList>
    </citation>
    <scope>NUCLEOTIDE SEQUENCE [LARGE SCALE GENOMIC DNA]</scope>
    <source>
        <strain evidence="3">dk17</strain>
    </source>
</reference>